<protein>
    <submittedName>
        <fullName evidence="10">RT_RNaseH domain-containing protein</fullName>
    </submittedName>
</protein>
<feature type="domain" description="Reverse transcriptase RNase H-like" evidence="7">
    <location>
        <begin position="3"/>
        <end position="52"/>
    </location>
</feature>
<evidence type="ECO:0000313" key="8">
    <source>
        <dbReference type="EMBL" id="VDO35014.1"/>
    </source>
</evidence>
<reference evidence="10" key="1">
    <citation type="submission" date="2017-02" db="UniProtKB">
        <authorList>
            <consortium name="WormBaseParasite"/>
        </authorList>
    </citation>
    <scope>IDENTIFICATION</scope>
</reference>
<name>A0A0N4WD54_HAEPC</name>
<evidence type="ECO:0000256" key="3">
    <source>
        <dbReference type="ARBA" id="ARBA00022722"/>
    </source>
</evidence>
<dbReference type="AlphaFoldDB" id="A0A0N4WD54"/>
<dbReference type="Pfam" id="PF17917">
    <property type="entry name" value="RT_RNaseH"/>
    <property type="match status" value="1"/>
</dbReference>
<keyword evidence="4" id="KW-0255">Endonuclease</keyword>
<evidence type="ECO:0000313" key="10">
    <source>
        <dbReference type="WBParaSite" id="HPLM_0000849201-mRNA-1"/>
    </source>
</evidence>
<dbReference type="InterPro" id="IPR050951">
    <property type="entry name" value="Retrovirus_Pol_polyprotein"/>
</dbReference>
<evidence type="ECO:0000256" key="1">
    <source>
        <dbReference type="ARBA" id="ARBA00022679"/>
    </source>
</evidence>
<evidence type="ECO:0000256" key="6">
    <source>
        <dbReference type="ARBA" id="ARBA00022918"/>
    </source>
</evidence>
<dbReference type="PANTHER" id="PTHR37984">
    <property type="entry name" value="PROTEIN CBG26694"/>
    <property type="match status" value="1"/>
</dbReference>
<dbReference type="Proteomes" id="UP000268014">
    <property type="component" value="Unassembled WGS sequence"/>
</dbReference>
<dbReference type="EMBL" id="UZAF01016871">
    <property type="protein sequence ID" value="VDO35014.1"/>
    <property type="molecule type" value="Genomic_DNA"/>
</dbReference>
<keyword evidence="5" id="KW-0378">Hydrolase</keyword>
<dbReference type="InterPro" id="IPR041373">
    <property type="entry name" value="RT_RNaseH"/>
</dbReference>
<dbReference type="OrthoDB" id="5850908at2759"/>
<reference evidence="8 9" key="2">
    <citation type="submission" date="2018-11" db="EMBL/GenBank/DDBJ databases">
        <authorList>
            <consortium name="Pathogen Informatics"/>
        </authorList>
    </citation>
    <scope>NUCLEOTIDE SEQUENCE [LARGE SCALE GENOMIC DNA]</scope>
    <source>
        <strain evidence="8 9">MHpl1</strain>
    </source>
</reference>
<dbReference type="GO" id="GO:0016787">
    <property type="term" value="F:hydrolase activity"/>
    <property type="evidence" value="ECO:0007669"/>
    <property type="project" value="UniProtKB-KW"/>
</dbReference>
<keyword evidence="6" id="KW-0695">RNA-directed DNA polymerase</keyword>
<keyword evidence="2" id="KW-0548">Nucleotidyltransferase</keyword>
<sequence>MTPRSDLIVAADASGYGIGAVILHRFPVGSQKAISHANQNLTAAGKNYGLIELWSNRKREFCIGSRSPQDANIPFLQTINLTINIWKQECLTILHSRSSRDDFGRADALSPLIAEQAEQAEYIVIAAALHQAELEKESVKDETLEDVIQCVREDKWPTNKKLIHTLSFSLAPRRLAFLRTKYHDPVKFPNRVFALLHEERPCMLKMKNLARSCVYWTNITKDC</sequence>
<evidence type="ECO:0000313" key="9">
    <source>
        <dbReference type="Proteomes" id="UP000268014"/>
    </source>
</evidence>
<keyword evidence="1" id="KW-0808">Transferase</keyword>
<dbReference type="STRING" id="6290.A0A0N4WD54"/>
<dbReference type="PANTHER" id="PTHR37984:SF11">
    <property type="entry name" value="INTEGRASE CATALYTIC DOMAIN-CONTAINING PROTEIN"/>
    <property type="match status" value="1"/>
</dbReference>
<gene>
    <name evidence="8" type="ORF">HPLM_LOCUS8484</name>
</gene>
<keyword evidence="3" id="KW-0540">Nuclease</keyword>
<accession>A0A0N4WD54</accession>
<organism evidence="10">
    <name type="scientific">Haemonchus placei</name>
    <name type="common">Barber's pole worm</name>
    <dbReference type="NCBI Taxonomy" id="6290"/>
    <lineage>
        <taxon>Eukaryota</taxon>
        <taxon>Metazoa</taxon>
        <taxon>Ecdysozoa</taxon>
        <taxon>Nematoda</taxon>
        <taxon>Chromadorea</taxon>
        <taxon>Rhabditida</taxon>
        <taxon>Rhabditina</taxon>
        <taxon>Rhabditomorpha</taxon>
        <taxon>Strongyloidea</taxon>
        <taxon>Trichostrongylidae</taxon>
        <taxon>Haemonchus</taxon>
    </lineage>
</organism>
<evidence type="ECO:0000256" key="4">
    <source>
        <dbReference type="ARBA" id="ARBA00022759"/>
    </source>
</evidence>
<evidence type="ECO:0000259" key="7">
    <source>
        <dbReference type="Pfam" id="PF17917"/>
    </source>
</evidence>
<evidence type="ECO:0000256" key="2">
    <source>
        <dbReference type="ARBA" id="ARBA00022695"/>
    </source>
</evidence>
<dbReference type="WBParaSite" id="HPLM_0000849201-mRNA-1">
    <property type="protein sequence ID" value="HPLM_0000849201-mRNA-1"/>
    <property type="gene ID" value="HPLM_0000849201"/>
</dbReference>
<dbReference type="GO" id="GO:0003964">
    <property type="term" value="F:RNA-directed DNA polymerase activity"/>
    <property type="evidence" value="ECO:0007669"/>
    <property type="project" value="UniProtKB-KW"/>
</dbReference>
<dbReference type="GO" id="GO:0004519">
    <property type="term" value="F:endonuclease activity"/>
    <property type="evidence" value="ECO:0007669"/>
    <property type="project" value="UniProtKB-KW"/>
</dbReference>
<keyword evidence="9" id="KW-1185">Reference proteome</keyword>
<evidence type="ECO:0000256" key="5">
    <source>
        <dbReference type="ARBA" id="ARBA00022801"/>
    </source>
</evidence>
<proteinExistence type="predicted"/>